<dbReference type="InterPro" id="IPR058395">
    <property type="entry name" value="DUF8082"/>
</dbReference>
<dbReference type="Pfam" id="PF26309">
    <property type="entry name" value="DUF8082"/>
    <property type="match status" value="1"/>
</dbReference>
<dbReference type="AlphaFoldDB" id="A0A1W1UB52"/>
<proteinExistence type="predicted"/>
<dbReference type="OrthoDB" id="72988at2"/>
<organism evidence="2 3">
    <name type="scientific">Deinococcus hopiensis KR-140</name>
    <dbReference type="NCBI Taxonomy" id="695939"/>
    <lineage>
        <taxon>Bacteria</taxon>
        <taxon>Thermotogati</taxon>
        <taxon>Deinococcota</taxon>
        <taxon>Deinococci</taxon>
        <taxon>Deinococcales</taxon>
        <taxon>Deinococcaceae</taxon>
        <taxon>Deinococcus</taxon>
    </lineage>
</organism>
<evidence type="ECO:0000259" key="1">
    <source>
        <dbReference type="Pfam" id="PF26309"/>
    </source>
</evidence>
<dbReference type="EMBL" id="FWWU01000002">
    <property type="protein sequence ID" value="SMB78262.1"/>
    <property type="molecule type" value="Genomic_DNA"/>
</dbReference>
<reference evidence="2 3" key="1">
    <citation type="submission" date="2017-04" db="EMBL/GenBank/DDBJ databases">
        <authorList>
            <person name="Afonso C.L."/>
            <person name="Miller P.J."/>
            <person name="Scott M.A."/>
            <person name="Spackman E."/>
            <person name="Goraichik I."/>
            <person name="Dimitrov K.M."/>
            <person name="Suarez D.L."/>
            <person name="Swayne D.E."/>
        </authorList>
    </citation>
    <scope>NUCLEOTIDE SEQUENCE [LARGE SCALE GENOMIC DNA]</scope>
    <source>
        <strain evidence="2 3">KR-140</strain>
    </source>
</reference>
<keyword evidence="3" id="KW-1185">Reference proteome</keyword>
<dbReference type="RefSeq" id="WP_139806355.1">
    <property type="nucleotide sequence ID" value="NZ_FWWU01000002.1"/>
</dbReference>
<name>A0A1W1UB52_9DEIO</name>
<feature type="domain" description="DUF8082" evidence="1">
    <location>
        <begin position="79"/>
        <end position="137"/>
    </location>
</feature>
<protein>
    <recommendedName>
        <fullName evidence="1">DUF8082 domain-containing protein</fullName>
    </recommendedName>
</protein>
<evidence type="ECO:0000313" key="3">
    <source>
        <dbReference type="Proteomes" id="UP000192582"/>
    </source>
</evidence>
<evidence type="ECO:0000313" key="2">
    <source>
        <dbReference type="EMBL" id="SMB78262.1"/>
    </source>
</evidence>
<dbReference type="Proteomes" id="UP000192582">
    <property type="component" value="Unassembled WGS sequence"/>
</dbReference>
<sequence>MTTRALDAALPNWPTGLRDEVPLPFSLWRVMHFVNGQRGMEDIARLSGLPTEELTSVMEQAAQLADRARQRAQPITPAQLAVLRQCLLAVVGPIGLVILEDALEDLGEVVALGTVMSHVAQDIPQKQMQAFVHQLRQNGLA</sequence>
<accession>A0A1W1UB52</accession>
<gene>
    <name evidence="2" type="ORF">SAMN00790413_06578</name>
</gene>